<accession>A0A9P5TA14</accession>
<keyword evidence="2" id="KW-0472">Membrane</keyword>
<keyword evidence="3" id="KW-0732">Signal</keyword>
<feature type="signal peptide" evidence="3">
    <location>
        <begin position="1"/>
        <end position="27"/>
    </location>
</feature>
<dbReference type="OrthoDB" id="2563021at2759"/>
<keyword evidence="5" id="KW-1185">Reference proteome</keyword>
<evidence type="ECO:0008006" key="6">
    <source>
        <dbReference type="Google" id="ProtNLM"/>
    </source>
</evidence>
<feature type="compositionally biased region" description="Polar residues" evidence="1">
    <location>
        <begin position="314"/>
        <end position="323"/>
    </location>
</feature>
<dbReference type="Proteomes" id="UP000759537">
    <property type="component" value="Unassembled WGS sequence"/>
</dbReference>
<proteinExistence type="predicted"/>
<name>A0A9P5TA14_9AGAM</name>
<reference evidence="4" key="1">
    <citation type="submission" date="2019-10" db="EMBL/GenBank/DDBJ databases">
        <authorList>
            <consortium name="DOE Joint Genome Institute"/>
            <person name="Kuo A."/>
            <person name="Miyauchi S."/>
            <person name="Kiss E."/>
            <person name="Drula E."/>
            <person name="Kohler A."/>
            <person name="Sanchez-Garcia M."/>
            <person name="Andreopoulos B."/>
            <person name="Barry K.W."/>
            <person name="Bonito G."/>
            <person name="Buee M."/>
            <person name="Carver A."/>
            <person name="Chen C."/>
            <person name="Cichocki N."/>
            <person name="Clum A."/>
            <person name="Culley D."/>
            <person name="Crous P.W."/>
            <person name="Fauchery L."/>
            <person name="Girlanda M."/>
            <person name="Hayes R."/>
            <person name="Keri Z."/>
            <person name="LaButti K."/>
            <person name="Lipzen A."/>
            <person name="Lombard V."/>
            <person name="Magnuson J."/>
            <person name="Maillard F."/>
            <person name="Morin E."/>
            <person name="Murat C."/>
            <person name="Nolan M."/>
            <person name="Ohm R."/>
            <person name="Pangilinan J."/>
            <person name="Pereira M."/>
            <person name="Perotto S."/>
            <person name="Peter M."/>
            <person name="Riley R."/>
            <person name="Sitrit Y."/>
            <person name="Stielow B."/>
            <person name="Szollosi G."/>
            <person name="Zifcakova L."/>
            <person name="Stursova M."/>
            <person name="Spatafora J.W."/>
            <person name="Tedersoo L."/>
            <person name="Vaario L.-M."/>
            <person name="Yamada A."/>
            <person name="Yan M."/>
            <person name="Wang P."/>
            <person name="Xu J."/>
            <person name="Bruns T."/>
            <person name="Baldrian P."/>
            <person name="Vilgalys R."/>
            <person name="Henrissat B."/>
            <person name="Grigoriev I.V."/>
            <person name="Hibbett D."/>
            <person name="Nagy L.G."/>
            <person name="Martin F.M."/>
        </authorList>
    </citation>
    <scope>NUCLEOTIDE SEQUENCE</scope>
    <source>
        <strain evidence="4">Prilba</strain>
    </source>
</reference>
<keyword evidence="2" id="KW-0812">Transmembrane</keyword>
<feature type="compositionally biased region" description="Polar residues" evidence="1">
    <location>
        <begin position="254"/>
        <end position="264"/>
    </location>
</feature>
<evidence type="ECO:0000256" key="2">
    <source>
        <dbReference type="SAM" id="Phobius"/>
    </source>
</evidence>
<evidence type="ECO:0000313" key="5">
    <source>
        <dbReference type="Proteomes" id="UP000759537"/>
    </source>
</evidence>
<comment type="caution">
    <text evidence="4">The sequence shown here is derived from an EMBL/GenBank/DDBJ whole genome shotgun (WGS) entry which is preliminary data.</text>
</comment>
<feature type="region of interest" description="Disordered" evidence="1">
    <location>
        <begin position="307"/>
        <end position="335"/>
    </location>
</feature>
<keyword evidence="2" id="KW-1133">Transmembrane helix</keyword>
<feature type="region of interest" description="Disordered" evidence="1">
    <location>
        <begin position="239"/>
        <end position="270"/>
    </location>
</feature>
<organism evidence="4 5">
    <name type="scientific">Russula ochroleuca</name>
    <dbReference type="NCBI Taxonomy" id="152965"/>
    <lineage>
        <taxon>Eukaryota</taxon>
        <taxon>Fungi</taxon>
        <taxon>Dikarya</taxon>
        <taxon>Basidiomycota</taxon>
        <taxon>Agaricomycotina</taxon>
        <taxon>Agaricomycetes</taxon>
        <taxon>Russulales</taxon>
        <taxon>Russulaceae</taxon>
        <taxon>Russula</taxon>
    </lineage>
</organism>
<reference evidence="4" key="2">
    <citation type="journal article" date="2020" name="Nat. Commun.">
        <title>Large-scale genome sequencing of mycorrhizal fungi provides insights into the early evolution of symbiotic traits.</title>
        <authorList>
            <person name="Miyauchi S."/>
            <person name="Kiss E."/>
            <person name="Kuo A."/>
            <person name="Drula E."/>
            <person name="Kohler A."/>
            <person name="Sanchez-Garcia M."/>
            <person name="Morin E."/>
            <person name="Andreopoulos B."/>
            <person name="Barry K.W."/>
            <person name="Bonito G."/>
            <person name="Buee M."/>
            <person name="Carver A."/>
            <person name="Chen C."/>
            <person name="Cichocki N."/>
            <person name="Clum A."/>
            <person name="Culley D."/>
            <person name="Crous P.W."/>
            <person name="Fauchery L."/>
            <person name="Girlanda M."/>
            <person name="Hayes R.D."/>
            <person name="Keri Z."/>
            <person name="LaButti K."/>
            <person name="Lipzen A."/>
            <person name="Lombard V."/>
            <person name="Magnuson J."/>
            <person name="Maillard F."/>
            <person name="Murat C."/>
            <person name="Nolan M."/>
            <person name="Ohm R.A."/>
            <person name="Pangilinan J."/>
            <person name="Pereira M.F."/>
            <person name="Perotto S."/>
            <person name="Peter M."/>
            <person name="Pfister S."/>
            <person name="Riley R."/>
            <person name="Sitrit Y."/>
            <person name="Stielow J.B."/>
            <person name="Szollosi G."/>
            <person name="Zifcakova L."/>
            <person name="Stursova M."/>
            <person name="Spatafora J.W."/>
            <person name="Tedersoo L."/>
            <person name="Vaario L.M."/>
            <person name="Yamada A."/>
            <person name="Yan M."/>
            <person name="Wang P."/>
            <person name="Xu J."/>
            <person name="Bruns T."/>
            <person name="Baldrian P."/>
            <person name="Vilgalys R."/>
            <person name="Dunand C."/>
            <person name="Henrissat B."/>
            <person name="Grigoriev I.V."/>
            <person name="Hibbett D."/>
            <person name="Nagy L.G."/>
            <person name="Martin F.M."/>
        </authorList>
    </citation>
    <scope>NUCLEOTIDE SEQUENCE</scope>
    <source>
        <strain evidence="4">Prilba</strain>
    </source>
</reference>
<evidence type="ECO:0000256" key="1">
    <source>
        <dbReference type="SAM" id="MobiDB-lite"/>
    </source>
</evidence>
<sequence>MWGTTALLSCSMCSLFFAASHFQYVAAAAAATPTFFPQAFLFDWNPPGTTIPIPTTEQCETLHITWERGSTGVGPNPIGPYYLQIFTSIYAVPLIIPAGGGPTFDYQVPFSPGTQYQICMVDSTGQASGGCQDLYTVIPNSSATAQNPATCKNVTLPTSSLQVNAAVVNGAFSTYGWVPQCTDIQVQAKNGTGPYTLTVLPTLHPPLNITSSGSINWTVSLTHGFPFFISVTDSQGNSWAQGPLHSGDNDDTACLNTNHSPDGQSSSSSVVPAAVGAGVGGIVVGLLAGAFGILAFLRRRGSNRNVHRQDLMRDSQTSSNGPQSPREISATGRTVNMAGGSGLEYIVEPFAMPSTMPSSSSSDPSVPLLPGGMTSPTTASPPDAASASGLSDPADQSARRTNVYVVHHDGGRAPVTVYTEEGAEVVELPPRYPASSTSGPSESETSRETNRRRQPGATPRKSQGPRST</sequence>
<feature type="compositionally biased region" description="Low complexity" evidence="1">
    <location>
        <begin position="354"/>
        <end position="395"/>
    </location>
</feature>
<evidence type="ECO:0000256" key="3">
    <source>
        <dbReference type="SAM" id="SignalP"/>
    </source>
</evidence>
<dbReference type="EMBL" id="WHVB01000007">
    <property type="protein sequence ID" value="KAF8480910.1"/>
    <property type="molecule type" value="Genomic_DNA"/>
</dbReference>
<feature type="chain" id="PRO_5040307025" description="Fibronectin type-III domain-containing protein" evidence="3">
    <location>
        <begin position="28"/>
        <end position="468"/>
    </location>
</feature>
<gene>
    <name evidence="4" type="ORF">DFH94DRAFT_434548</name>
</gene>
<feature type="region of interest" description="Disordered" evidence="1">
    <location>
        <begin position="354"/>
        <end position="399"/>
    </location>
</feature>
<feature type="transmembrane region" description="Helical" evidence="2">
    <location>
        <begin position="274"/>
        <end position="297"/>
    </location>
</feature>
<feature type="region of interest" description="Disordered" evidence="1">
    <location>
        <begin position="415"/>
        <end position="468"/>
    </location>
</feature>
<dbReference type="AlphaFoldDB" id="A0A9P5TA14"/>
<evidence type="ECO:0000313" key="4">
    <source>
        <dbReference type="EMBL" id="KAF8480910.1"/>
    </source>
</evidence>
<protein>
    <recommendedName>
        <fullName evidence="6">Fibronectin type-III domain-containing protein</fullName>
    </recommendedName>
</protein>